<dbReference type="Gene3D" id="3.90.780.10">
    <property type="entry name" value="5'-Nucleotidase, C-terminal domain"/>
    <property type="match status" value="1"/>
</dbReference>
<dbReference type="GO" id="GO:0016787">
    <property type="term" value="F:hydrolase activity"/>
    <property type="evidence" value="ECO:0007669"/>
    <property type="project" value="InterPro"/>
</dbReference>
<keyword evidence="2" id="KW-1185">Reference proteome</keyword>
<dbReference type="InterPro" id="IPR036907">
    <property type="entry name" value="5'-Nucleotdase_C_sf"/>
</dbReference>
<evidence type="ECO:0008006" key="3">
    <source>
        <dbReference type="Google" id="ProtNLM"/>
    </source>
</evidence>
<dbReference type="GO" id="GO:0009166">
    <property type="term" value="P:nucleotide catabolic process"/>
    <property type="evidence" value="ECO:0007669"/>
    <property type="project" value="InterPro"/>
</dbReference>
<dbReference type="KEGG" id="pmar:B0X71_03830"/>
<dbReference type="SUPFAM" id="SSF55816">
    <property type="entry name" value="5'-nucleotidase (syn. UDP-sugar hydrolase), C-terminal domain"/>
    <property type="match status" value="1"/>
</dbReference>
<evidence type="ECO:0000313" key="1">
    <source>
        <dbReference type="EMBL" id="AQQ52323.1"/>
    </source>
</evidence>
<evidence type="ECO:0000313" key="2">
    <source>
        <dbReference type="Proteomes" id="UP000188184"/>
    </source>
</evidence>
<accession>A0A1Q2KW05</accession>
<sequence length="92" mass="10445">MLHKCASLTAEDLDSEGKFVGRLHVSGAEIVHNGKEVQIILVNGMPLTEETWYRVASFDYLQRGSRYPTLASEQKVTYRAEKIKDVIQQYVS</sequence>
<dbReference type="OrthoDB" id="9793179at2"/>
<proteinExistence type="predicted"/>
<dbReference type="EMBL" id="CP019640">
    <property type="protein sequence ID" value="AQQ52323.1"/>
    <property type="molecule type" value="Genomic_DNA"/>
</dbReference>
<organism evidence="1 2">
    <name type="scientific">Planococcus lenghuensis</name>
    <dbReference type="NCBI Taxonomy" id="2213202"/>
    <lineage>
        <taxon>Bacteria</taxon>
        <taxon>Bacillati</taxon>
        <taxon>Bacillota</taxon>
        <taxon>Bacilli</taxon>
        <taxon>Bacillales</taxon>
        <taxon>Caryophanaceae</taxon>
        <taxon>Planococcus</taxon>
    </lineage>
</organism>
<reference evidence="1 2" key="1">
    <citation type="submission" date="2017-02" db="EMBL/GenBank/DDBJ databases">
        <title>The complete genomic sequence of a novel cold adapted crude oil-degrading bacterium Planococcus qaidamina Y42.</title>
        <authorList>
            <person name="Yang R."/>
        </authorList>
    </citation>
    <scope>NUCLEOTIDE SEQUENCE [LARGE SCALE GENOMIC DNA]</scope>
    <source>
        <strain evidence="1 2">Y42</strain>
    </source>
</reference>
<protein>
    <recommendedName>
        <fullName evidence="3">5'-Nucleotidase C-terminal domain-containing protein</fullName>
    </recommendedName>
</protein>
<dbReference type="RefSeq" id="WP_077588203.1">
    <property type="nucleotide sequence ID" value="NZ_CP019640.1"/>
</dbReference>
<gene>
    <name evidence="1" type="ORF">B0X71_03830</name>
</gene>
<name>A0A1Q2KW05_9BACL</name>
<dbReference type="Proteomes" id="UP000188184">
    <property type="component" value="Chromosome"/>
</dbReference>
<dbReference type="AlphaFoldDB" id="A0A1Q2KW05"/>